<evidence type="ECO:0000256" key="4">
    <source>
        <dbReference type="ARBA" id="ARBA00023134"/>
    </source>
</evidence>
<dbReference type="GO" id="GO:0046872">
    <property type="term" value="F:metal ion binding"/>
    <property type="evidence" value="ECO:0007669"/>
    <property type="project" value="UniProtKB-KW"/>
</dbReference>
<dbReference type="PANTHER" id="PTHR10229:SF0">
    <property type="entry name" value="GTP-BINDING PROTEIN 6-RELATED"/>
    <property type="match status" value="1"/>
</dbReference>
<gene>
    <name evidence="5" type="primary">hflX</name>
    <name evidence="9" type="ORF">SAMN05920897_10637</name>
</gene>
<name>A0A1N6RBE7_9SPIO</name>
<feature type="binding site" evidence="6">
    <location>
        <begin position="258"/>
        <end position="261"/>
    </location>
    <ligand>
        <name>GTP</name>
        <dbReference type="ChEBI" id="CHEBI:37565"/>
    </ligand>
</feature>
<reference evidence="9 10" key="1">
    <citation type="submission" date="2017-01" db="EMBL/GenBank/DDBJ databases">
        <authorList>
            <person name="Mah S.A."/>
            <person name="Swanson W.J."/>
            <person name="Moy G.W."/>
            <person name="Vacquier V.D."/>
        </authorList>
    </citation>
    <scope>NUCLEOTIDE SEQUENCE [LARGE SCALE GENOMIC DNA]</scope>
    <source>
        <strain evidence="9 10">ASpG1</strain>
    </source>
</reference>
<protein>
    <recommendedName>
        <fullName evidence="5">GTPase HflX</fullName>
    </recommendedName>
    <alternativeName>
        <fullName evidence="5">GTP-binding protein HflX</fullName>
    </alternativeName>
</protein>
<dbReference type="CDD" id="cd01878">
    <property type="entry name" value="HflX"/>
    <property type="match status" value="1"/>
</dbReference>
<comment type="similarity">
    <text evidence="5">Belongs to the TRAFAC class OBG-HflX-like GTPase superfamily. HflX GTPase family.</text>
</comment>
<keyword evidence="4 5" id="KW-0342">GTP-binding</keyword>
<sequence>MIQSISPAEDEQQANRTYLVGSFTTEERSSAEASLQEMERLCKTAGLLVVGRELVRLRAPKPALYLGTGQADRIIASADDEEARIIVFDQPLTPVQMRNWSRRAQREIYDRHAVILEIFARRARTREAQLQVELARAEYAQSHLAGMWQHLSRQGGGSRLARGEGEKQIEMDRRQLKKRVLTARRALDKVGRQRALRRERREGVRRVALVGYTNAGKSTLLNALANARVRSADQLFATLDPVTRRLTAGPDQSVLLTDTVGFIRNLPPELINAFHSTLEEALEADLLLLVVDAADPEAPLQIKTTQDILQKLGAHLLPRIIVLNKVDTCPDMEQAELLLQPFLNRDDEVLQVSALTGRGIETLRTRILPPAPDAEAEAQPDPVVLDPHQ</sequence>
<comment type="function">
    <text evidence="5">GTPase that associates with the 50S ribosomal subunit and may have a role during protein synthesis or ribosome biogenesis.</text>
</comment>
<comment type="cofactor">
    <cofactor evidence="7">
        <name>Mg(2+)</name>
        <dbReference type="ChEBI" id="CHEBI:18420"/>
    </cofactor>
</comment>
<dbReference type="Pfam" id="PF01926">
    <property type="entry name" value="MMR_HSR1"/>
    <property type="match status" value="1"/>
</dbReference>
<evidence type="ECO:0000259" key="8">
    <source>
        <dbReference type="PROSITE" id="PS51705"/>
    </source>
</evidence>
<dbReference type="InterPro" id="IPR027417">
    <property type="entry name" value="P-loop_NTPase"/>
</dbReference>
<keyword evidence="10" id="KW-1185">Reference proteome</keyword>
<dbReference type="Proteomes" id="UP000186400">
    <property type="component" value="Unassembled WGS sequence"/>
</dbReference>
<evidence type="ECO:0000256" key="1">
    <source>
        <dbReference type="ARBA" id="ARBA00022723"/>
    </source>
</evidence>
<dbReference type="GO" id="GO:0043022">
    <property type="term" value="F:ribosome binding"/>
    <property type="evidence" value="ECO:0007669"/>
    <property type="project" value="TreeGrafter"/>
</dbReference>
<dbReference type="Gene3D" id="3.40.50.300">
    <property type="entry name" value="P-loop containing nucleotide triphosphate hydrolases"/>
    <property type="match status" value="1"/>
</dbReference>
<feature type="binding site" evidence="6">
    <location>
        <begin position="236"/>
        <end position="240"/>
    </location>
    <ligand>
        <name>GTP</name>
        <dbReference type="ChEBI" id="CHEBI:37565"/>
    </ligand>
</feature>
<dbReference type="Pfam" id="PF13167">
    <property type="entry name" value="GTP-bdg_N"/>
    <property type="match status" value="1"/>
</dbReference>
<dbReference type="NCBIfam" id="TIGR03156">
    <property type="entry name" value="GTP_HflX"/>
    <property type="match status" value="1"/>
</dbReference>
<evidence type="ECO:0000313" key="10">
    <source>
        <dbReference type="Proteomes" id="UP000186400"/>
    </source>
</evidence>
<dbReference type="GO" id="GO:0005737">
    <property type="term" value="C:cytoplasm"/>
    <property type="evidence" value="ECO:0007669"/>
    <property type="project" value="UniProtKB-SubCell"/>
</dbReference>
<dbReference type="GO" id="GO:0005525">
    <property type="term" value="F:GTP binding"/>
    <property type="evidence" value="ECO:0007669"/>
    <property type="project" value="UniProtKB-UniRule"/>
</dbReference>
<dbReference type="Pfam" id="PF16360">
    <property type="entry name" value="GTP-bdg_M"/>
    <property type="match status" value="1"/>
</dbReference>
<evidence type="ECO:0000256" key="7">
    <source>
        <dbReference type="PIRSR" id="PIRSR006809-2"/>
    </source>
</evidence>
<comment type="subunit">
    <text evidence="5">Monomer. Associates with the 50S ribosomal subunit.</text>
</comment>
<dbReference type="RefSeq" id="WP_076488327.1">
    <property type="nucleotide sequence ID" value="NZ_FTMS01000006.1"/>
</dbReference>
<keyword evidence="2 5" id="KW-0547">Nucleotide-binding</keyword>
<dbReference type="InterPro" id="IPR032305">
    <property type="entry name" value="GTP-bd_M"/>
</dbReference>
<comment type="subcellular location">
    <subcellularLocation>
        <location evidence="5">Cytoplasm</location>
    </subcellularLocation>
    <text evidence="5">May associate with membranes.</text>
</comment>
<evidence type="ECO:0000256" key="6">
    <source>
        <dbReference type="PIRSR" id="PIRSR006809-1"/>
    </source>
</evidence>
<feature type="binding site" evidence="6">
    <location>
        <begin position="211"/>
        <end position="218"/>
    </location>
    <ligand>
        <name>GTP</name>
        <dbReference type="ChEBI" id="CHEBI:37565"/>
    </ligand>
</feature>
<organism evidence="9 10">
    <name type="scientific">Alkalispirochaeta americana</name>
    <dbReference type="NCBI Taxonomy" id="159291"/>
    <lineage>
        <taxon>Bacteria</taxon>
        <taxon>Pseudomonadati</taxon>
        <taxon>Spirochaetota</taxon>
        <taxon>Spirochaetia</taxon>
        <taxon>Spirochaetales</taxon>
        <taxon>Spirochaetaceae</taxon>
        <taxon>Alkalispirochaeta</taxon>
    </lineage>
</organism>
<dbReference type="PANTHER" id="PTHR10229">
    <property type="entry name" value="GTP-BINDING PROTEIN HFLX"/>
    <property type="match status" value="1"/>
</dbReference>
<feature type="binding site" evidence="6">
    <location>
        <begin position="324"/>
        <end position="327"/>
    </location>
    <ligand>
        <name>GTP</name>
        <dbReference type="ChEBI" id="CHEBI:37565"/>
    </ligand>
</feature>
<dbReference type="SUPFAM" id="SSF52540">
    <property type="entry name" value="P-loop containing nucleoside triphosphate hydrolases"/>
    <property type="match status" value="1"/>
</dbReference>
<dbReference type="InterPro" id="IPR025121">
    <property type="entry name" value="GTPase_HflX_N"/>
</dbReference>
<dbReference type="AlphaFoldDB" id="A0A1N6RBE7"/>
<feature type="binding site" evidence="7">
    <location>
        <position position="238"/>
    </location>
    <ligand>
        <name>Mg(2+)</name>
        <dbReference type="ChEBI" id="CHEBI:18420"/>
    </ligand>
</feature>
<keyword evidence="5" id="KW-0963">Cytoplasm</keyword>
<evidence type="ECO:0000256" key="3">
    <source>
        <dbReference type="ARBA" id="ARBA00022842"/>
    </source>
</evidence>
<feature type="domain" description="Hflx-type G" evidence="8">
    <location>
        <begin position="205"/>
        <end position="375"/>
    </location>
</feature>
<dbReference type="EMBL" id="FTMS01000006">
    <property type="protein sequence ID" value="SIQ26147.1"/>
    <property type="molecule type" value="Genomic_DNA"/>
</dbReference>
<dbReference type="Gene3D" id="6.10.250.2860">
    <property type="match status" value="1"/>
</dbReference>
<dbReference type="Gene3D" id="3.40.50.11060">
    <property type="entry name" value="GTPase HflX, N-terminal domain"/>
    <property type="match status" value="1"/>
</dbReference>
<keyword evidence="3 7" id="KW-0460">Magnesium</keyword>
<evidence type="ECO:0000256" key="5">
    <source>
        <dbReference type="HAMAP-Rule" id="MF_00900"/>
    </source>
</evidence>
<dbReference type="OrthoDB" id="9812272at2"/>
<feature type="binding site" evidence="7">
    <location>
        <position position="218"/>
    </location>
    <ligand>
        <name>Mg(2+)</name>
        <dbReference type="ChEBI" id="CHEBI:18420"/>
    </ligand>
</feature>
<dbReference type="InterPro" id="IPR042108">
    <property type="entry name" value="GTPase_HflX_N_sf"/>
</dbReference>
<dbReference type="InterPro" id="IPR016496">
    <property type="entry name" value="GTPase_HflX"/>
</dbReference>
<dbReference type="InterPro" id="IPR006073">
    <property type="entry name" value="GTP-bd"/>
</dbReference>
<dbReference type="STRING" id="159291.SAMN05920897_10637"/>
<dbReference type="PRINTS" id="PR00326">
    <property type="entry name" value="GTP1OBG"/>
</dbReference>
<feature type="binding site" evidence="6">
    <location>
        <begin position="353"/>
        <end position="355"/>
    </location>
    <ligand>
        <name>GTP</name>
        <dbReference type="ChEBI" id="CHEBI:37565"/>
    </ligand>
</feature>
<keyword evidence="1 7" id="KW-0479">Metal-binding</keyword>
<dbReference type="InterPro" id="IPR030394">
    <property type="entry name" value="G_HFLX_dom"/>
</dbReference>
<accession>A0A1N6RBE7</accession>
<dbReference type="PIRSF" id="PIRSF006809">
    <property type="entry name" value="GTP-binding_hflX_prd"/>
    <property type="match status" value="1"/>
</dbReference>
<dbReference type="GO" id="GO:0003924">
    <property type="term" value="F:GTPase activity"/>
    <property type="evidence" value="ECO:0007669"/>
    <property type="project" value="UniProtKB-UniRule"/>
</dbReference>
<evidence type="ECO:0000256" key="2">
    <source>
        <dbReference type="ARBA" id="ARBA00022741"/>
    </source>
</evidence>
<evidence type="ECO:0000313" key="9">
    <source>
        <dbReference type="EMBL" id="SIQ26147.1"/>
    </source>
</evidence>
<dbReference type="HAMAP" id="MF_00900">
    <property type="entry name" value="GTPase_HflX"/>
    <property type="match status" value="1"/>
</dbReference>
<proteinExistence type="inferred from homology"/>
<dbReference type="PROSITE" id="PS51705">
    <property type="entry name" value="G_HFLX"/>
    <property type="match status" value="1"/>
</dbReference>